<organism evidence="2 3">
    <name type="scientific">Rhizobium hidalgonense</name>
    <dbReference type="NCBI Taxonomy" id="1538159"/>
    <lineage>
        <taxon>Bacteria</taxon>
        <taxon>Pseudomonadati</taxon>
        <taxon>Pseudomonadota</taxon>
        <taxon>Alphaproteobacteria</taxon>
        <taxon>Hyphomicrobiales</taxon>
        <taxon>Rhizobiaceae</taxon>
        <taxon>Rhizobium/Agrobacterium group</taxon>
        <taxon>Rhizobium</taxon>
    </lineage>
</organism>
<dbReference type="RefSeq" id="WP_310865928.1">
    <property type="nucleotide sequence ID" value="NZ_JAVLSF010000145.1"/>
</dbReference>
<accession>A0AAJ2LRE1</accession>
<sequence>GLVVAIGIFLILAYILPMILAALAFFAAIGLAGCLIGYITGDSDDASQGIYTAQFLTMFFLGFLVSKAENLTPQGMARIGMGVSAMDYLLSSLFNYADLDEWCAAQ</sequence>
<name>A0AAJ2LRE1_9HYPH</name>
<dbReference type="Proteomes" id="UP001268610">
    <property type="component" value="Unassembled WGS sequence"/>
</dbReference>
<evidence type="ECO:0000256" key="1">
    <source>
        <dbReference type="SAM" id="Phobius"/>
    </source>
</evidence>
<feature type="non-terminal residue" evidence="2">
    <location>
        <position position="1"/>
    </location>
</feature>
<feature type="transmembrane region" description="Helical" evidence="1">
    <location>
        <begin position="7"/>
        <end position="40"/>
    </location>
</feature>
<feature type="transmembrane region" description="Helical" evidence="1">
    <location>
        <begin position="46"/>
        <end position="66"/>
    </location>
</feature>
<evidence type="ECO:0000313" key="2">
    <source>
        <dbReference type="EMBL" id="MDR9777736.1"/>
    </source>
</evidence>
<keyword evidence="1" id="KW-0812">Transmembrane</keyword>
<keyword evidence="1" id="KW-0472">Membrane</keyword>
<proteinExistence type="predicted"/>
<evidence type="ECO:0000313" key="3">
    <source>
        <dbReference type="Proteomes" id="UP001268610"/>
    </source>
</evidence>
<dbReference type="EMBL" id="JAVLSF010000145">
    <property type="protein sequence ID" value="MDR9777736.1"/>
    <property type="molecule type" value="Genomic_DNA"/>
</dbReference>
<comment type="caution">
    <text evidence="2">The sequence shown here is derived from an EMBL/GenBank/DDBJ whole genome shotgun (WGS) entry which is preliminary data.</text>
</comment>
<keyword evidence="1" id="KW-1133">Transmembrane helix</keyword>
<dbReference type="AlphaFoldDB" id="A0AAJ2LRE1"/>
<protein>
    <submittedName>
        <fullName evidence="2">Uncharacterized protein</fullName>
    </submittedName>
</protein>
<reference evidence="2" key="1">
    <citation type="submission" date="2023-04" db="EMBL/GenBank/DDBJ databases">
        <title>Genomic characterization of faba bean (Vicia faba) microsymbionts in Mexican soils.</title>
        <authorList>
            <person name="Rivera Orduna F.N."/>
            <person name="Guevara-Luna J."/>
            <person name="Yan J."/>
            <person name="Arroyo-Herrera I."/>
            <person name="Li Y."/>
            <person name="Vasquez-Murrieta M.S."/>
            <person name="Wang E.T."/>
        </authorList>
    </citation>
    <scope>NUCLEOTIDE SEQUENCE</scope>
    <source>
        <strain evidence="2">CH26</strain>
    </source>
</reference>
<gene>
    <name evidence="2" type="ORF">RJJ65_34960</name>
</gene>